<sequence length="81" mass="9423">MAVIYSPTPPHVLKRQMSWVTSRAQMAAAGGVEWAKILEKKRQELHVPAIAAWTVTMHVYDDEVIYYWMWEILVFEEGMSL</sequence>
<dbReference type="Proteomes" id="UP000827768">
    <property type="component" value="Segment"/>
</dbReference>
<name>A0AAE8Y8H2_9CAUD</name>
<dbReference type="EMBL" id="OK040790">
    <property type="protein sequence ID" value="UDL15988.1"/>
    <property type="molecule type" value="Genomic_DNA"/>
</dbReference>
<dbReference type="RefSeq" id="YP_010755228.1">
    <property type="nucleotide sequence ID" value="NC_073468.1"/>
</dbReference>
<protein>
    <submittedName>
        <fullName evidence="1">Uncharacterized protein</fullName>
    </submittedName>
</protein>
<organism evidence="1 2">
    <name type="scientific">Microbacterium phage Pumpernickel</name>
    <dbReference type="NCBI Taxonomy" id="2885983"/>
    <lineage>
        <taxon>Viruses</taxon>
        <taxon>Duplodnaviria</taxon>
        <taxon>Heunggongvirae</taxon>
        <taxon>Uroviricota</taxon>
        <taxon>Caudoviricetes</taxon>
        <taxon>Pumpernickelvirus</taxon>
        <taxon>Pumpernickelvirus pumpernickel</taxon>
    </lineage>
</organism>
<proteinExistence type="predicted"/>
<dbReference type="KEGG" id="vg:80019879"/>
<evidence type="ECO:0000313" key="2">
    <source>
        <dbReference type="Proteomes" id="UP000827768"/>
    </source>
</evidence>
<evidence type="ECO:0000313" key="1">
    <source>
        <dbReference type="EMBL" id="UDL15988.1"/>
    </source>
</evidence>
<dbReference type="GeneID" id="80019879"/>
<accession>A0AAE8Y8H2</accession>
<keyword evidence="2" id="KW-1185">Reference proteome</keyword>
<gene>
    <name evidence="1" type="primary">238</name>
    <name evidence="1" type="ORF">SEA_PUMPERNICKEL_238</name>
</gene>
<reference evidence="1" key="1">
    <citation type="submission" date="2021-09" db="EMBL/GenBank/DDBJ databases">
        <authorList>
            <person name="Andersen S.H."/>
            <person name="Beall E.A."/>
            <person name="Cappelle B."/>
            <person name="Falteisek K.J."/>
            <person name="Fenske B.A."/>
            <person name="Gansluckner N.W."/>
            <person name="Gilbertson S.M."/>
            <person name="Krings K.J."/>
            <person name="Mobeck M."/>
            <person name="Odeku J.O."/>
            <person name="Poncelet M.E."/>
            <person name="Rohr J.R."/>
            <person name="Rolands L."/>
            <person name="Whipple C.D."/>
            <person name="Whipple E.M."/>
            <person name="Spring A.M."/>
            <person name="Klyczek K."/>
            <person name="Garlena R.A."/>
            <person name="Russell D.A."/>
            <person name="Pope W.H."/>
            <person name="Jacobs-Sera D."/>
            <person name="Hatfull G.F."/>
        </authorList>
    </citation>
    <scope>NUCLEOTIDE SEQUENCE</scope>
</reference>